<keyword evidence="1" id="KW-0067">ATP-binding</keyword>
<gene>
    <name evidence="1" type="ORF">AN396_08625</name>
</gene>
<organism evidence="1 2">
    <name type="scientific">Candidatus Epulonipiscium fishelsonii</name>
    <dbReference type="NCBI Taxonomy" id="77094"/>
    <lineage>
        <taxon>Bacteria</taxon>
        <taxon>Bacillati</taxon>
        <taxon>Bacillota</taxon>
        <taxon>Clostridia</taxon>
        <taxon>Lachnospirales</taxon>
        <taxon>Lachnospiraceae</taxon>
        <taxon>Candidatus Epulonipiscium</taxon>
    </lineage>
</organism>
<name>A0ACC8XB15_9FIRM</name>
<keyword evidence="1" id="KW-0547">Nucleotide-binding</keyword>
<protein>
    <submittedName>
        <fullName evidence="1">Peptide ABC transporter ATP-binding protein</fullName>
    </submittedName>
</protein>
<sequence length="325" mass="36307">MSVVLKVEDLSVEFKTERGIFKAVENISFELEEKKTLAIVGESGSGKSVTALAIMRLLAQNGKIPSGKVIFKGNDILKYSNKDMQRKILGQEISMIFQEPMTSLNPILKIKEQLMEGLIQHKNISKAKAYEAALEILTKVGIPSPKERLEQFPHQLSGGMRQRVMIAMGLICEPSVMIADEPTTALDVSIEAQILKLIEELKENMNTSILFITHDLNVVYDIADDVIVMYCGQIIEKRDVDSIFENPLHPYTKGLLGAMPKINEEVEILPTIEGTVPPINNRPKGCYFNTRCNCVMPICKENSPKLYKVDTGEVKCFLYENGGNI</sequence>
<evidence type="ECO:0000313" key="2">
    <source>
        <dbReference type="Proteomes" id="UP000188605"/>
    </source>
</evidence>
<evidence type="ECO:0000313" key="1">
    <source>
        <dbReference type="EMBL" id="ONI39458.1"/>
    </source>
</evidence>
<proteinExistence type="predicted"/>
<dbReference type="Proteomes" id="UP000188605">
    <property type="component" value="Unassembled WGS sequence"/>
</dbReference>
<keyword evidence="2" id="KW-1185">Reference proteome</keyword>
<dbReference type="EMBL" id="LJDB01000064">
    <property type="protein sequence ID" value="ONI39458.1"/>
    <property type="molecule type" value="Genomic_DNA"/>
</dbReference>
<accession>A0ACC8XB15</accession>
<reference evidence="1" key="1">
    <citation type="submission" date="2016-08" db="EMBL/GenBank/DDBJ databases">
        <authorList>
            <person name="Ngugi D.K."/>
            <person name="Miyake S."/>
            <person name="Stingl U."/>
        </authorList>
    </citation>
    <scope>NUCLEOTIDE SEQUENCE</scope>
    <source>
        <strain evidence="1">SCG-B11WGA-EpuloA1</strain>
    </source>
</reference>
<comment type="caution">
    <text evidence="1">The sequence shown here is derived from an EMBL/GenBank/DDBJ whole genome shotgun (WGS) entry which is preliminary data.</text>
</comment>